<dbReference type="AlphaFoldDB" id="A0A9W9QL78"/>
<name>A0A9W9QL78_PENBR</name>
<reference evidence="1" key="2">
    <citation type="journal article" date="2023" name="IMA Fungus">
        <title>Comparative genomic study of the Penicillium genus elucidates a diverse pangenome and 15 lateral gene transfer events.</title>
        <authorList>
            <person name="Petersen C."/>
            <person name="Sorensen T."/>
            <person name="Nielsen M.R."/>
            <person name="Sondergaard T.E."/>
            <person name="Sorensen J.L."/>
            <person name="Fitzpatrick D.A."/>
            <person name="Frisvad J.C."/>
            <person name="Nielsen K.L."/>
        </authorList>
    </citation>
    <scope>NUCLEOTIDE SEQUENCE</scope>
    <source>
        <strain evidence="1">IBT 35673</strain>
    </source>
</reference>
<comment type="caution">
    <text evidence="1">The sequence shown here is derived from an EMBL/GenBank/DDBJ whole genome shotgun (WGS) entry which is preliminary data.</text>
</comment>
<sequence>MPRNNALHQYKYTRGFAELFRGLNGQDKLKRKIERFNLKHARRDRLKIRNLDSLEHTVDKSLIESGS</sequence>
<accession>A0A9W9QL78</accession>
<evidence type="ECO:0000313" key="1">
    <source>
        <dbReference type="EMBL" id="KAJ5335205.1"/>
    </source>
</evidence>
<proteinExistence type="predicted"/>
<organism evidence="1 2">
    <name type="scientific">Penicillium brevicompactum</name>
    <dbReference type="NCBI Taxonomy" id="5074"/>
    <lineage>
        <taxon>Eukaryota</taxon>
        <taxon>Fungi</taxon>
        <taxon>Dikarya</taxon>
        <taxon>Ascomycota</taxon>
        <taxon>Pezizomycotina</taxon>
        <taxon>Eurotiomycetes</taxon>
        <taxon>Eurotiomycetidae</taxon>
        <taxon>Eurotiales</taxon>
        <taxon>Aspergillaceae</taxon>
        <taxon>Penicillium</taxon>
    </lineage>
</organism>
<gene>
    <name evidence="1" type="ORF">N7452_007608</name>
</gene>
<dbReference type="Proteomes" id="UP001147695">
    <property type="component" value="Unassembled WGS sequence"/>
</dbReference>
<dbReference type="EMBL" id="JAPZBQ010000004">
    <property type="protein sequence ID" value="KAJ5335205.1"/>
    <property type="molecule type" value="Genomic_DNA"/>
</dbReference>
<evidence type="ECO:0000313" key="2">
    <source>
        <dbReference type="Proteomes" id="UP001147695"/>
    </source>
</evidence>
<protein>
    <submittedName>
        <fullName evidence="1">Uncharacterized protein</fullName>
    </submittedName>
</protein>
<reference evidence="1" key="1">
    <citation type="submission" date="2022-12" db="EMBL/GenBank/DDBJ databases">
        <authorList>
            <person name="Petersen C."/>
        </authorList>
    </citation>
    <scope>NUCLEOTIDE SEQUENCE</scope>
    <source>
        <strain evidence="1">IBT 35673</strain>
    </source>
</reference>